<dbReference type="RefSeq" id="XP_037154212.1">
    <property type="nucleotide sequence ID" value="XM_037300364.1"/>
</dbReference>
<dbReference type="AlphaFoldDB" id="A0A8H6CL70"/>
<evidence type="ECO:0000313" key="1">
    <source>
        <dbReference type="EMBL" id="KAF6225503.1"/>
    </source>
</evidence>
<organism evidence="1 2">
    <name type="scientific">Letharia lupina</name>
    <dbReference type="NCBI Taxonomy" id="560253"/>
    <lineage>
        <taxon>Eukaryota</taxon>
        <taxon>Fungi</taxon>
        <taxon>Dikarya</taxon>
        <taxon>Ascomycota</taxon>
        <taxon>Pezizomycotina</taxon>
        <taxon>Lecanoromycetes</taxon>
        <taxon>OSLEUM clade</taxon>
        <taxon>Lecanoromycetidae</taxon>
        <taxon>Lecanorales</taxon>
        <taxon>Lecanorineae</taxon>
        <taxon>Parmeliaceae</taxon>
        <taxon>Letharia</taxon>
    </lineage>
</organism>
<comment type="caution">
    <text evidence="1">The sequence shown here is derived from an EMBL/GenBank/DDBJ whole genome shotgun (WGS) entry which is preliminary data.</text>
</comment>
<gene>
    <name evidence="1" type="ORF">HO133_009503</name>
</gene>
<name>A0A8H6CL70_9LECA</name>
<dbReference type="GeneID" id="59337898"/>
<dbReference type="EMBL" id="JACCJB010000007">
    <property type="protein sequence ID" value="KAF6225503.1"/>
    <property type="molecule type" value="Genomic_DNA"/>
</dbReference>
<keyword evidence="2" id="KW-1185">Reference proteome</keyword>
<sequence length="89" mass="9833">MSRPFVQNFLSVLVHSVYPAGLAGLGVAGDRYLLGSQLEKVEVKLGSRMDAVKDDLGIVKKDVTGLVDMERRKVDVVERMLDCGKKKKK</sequence>
<accession>A0A8H6CL70</accession>
<proteinExistence type="predicted"/>
<protein>
    <submittedName>
        <fullName evidence="1">Uncharacterized protein</fullName>
    </submittedName>
</protein>
<dbReference type="Proteomes" id="UP000593566">
    <property type="component" value="Unassembled WGS sequence"/>
</dbReference>
<evidence type="ECO:0000313" key="2">
    <source>
        <dbReference type="Proteomes" id="UP000593566"/>
    </source>
</evidence>
<reference evidence="1 2" key="1">
    <citation type="journal article" date="2020" name="Genomics">
        <title>Complete, high-quality genomes from long-read metagenomic sequencing of two wolf lichen thalli reveals enigmatic genome architecture.</title>
        <authorList>
            <person name="McKenzie S.K."/>
            <person name="Walston R.F."/>
            <person name="Allen J.L."/>
        </authorList>
    </citation>
    <scope>NUCLEOTIDE SEQUENCE [LARGE SCALE GENOMIC DNA]</scope>
    <source>
        <strain evidence="1">WasteWater1</strain>
    </source>
</reference>